<reference evidence="1" key="1">
    <citation type="journal article" date="2015" name="Nature">
        <title>Complex archaea that bridge the gap between prokaryotes and eukaryotes.</title>
        <authorList>
            <person name="Spang A."/>
            <person name="Saw J.H."/>
            <person name="Jorgensen S.L."/>
            <person name="Zaremba-Niedzwiedzka K."/>
            <person name="Martijn J."/>
            <person name="Lind A.E."/>
            <person name="van Eijk R."/>
            <person name="Schleper C."/>
            <person name="Guy L."/>
            <person name="Ettema T.J."/>
        </authorList>
    </citation>
    <scope>NUCLEOTIDE SEQUENCE</scope>
</reference>
<accession>A0A0F9ENL6</accession>
<protein>
    <recommendedName>
        <fullName evidence="2">Urease accessory protein UreF</fullName>
    </recommendedName>
</protein>
<feature type="non-terminal residue" evidence="1">
    <location>
        <position position="1"/>
    </location>
</feature>
<name>A0A0F9ENL6_9ZZZZ</name>
<organism evidence="1">
    <name type="scientific">marine sediment metagenome</name>
    <dbReference type="NCBI Taxonomy" id="412755"/>
    <lineage>
        <taxon>unclassified sequences</taxon>
        <taxon>metagenomes</taxon>
        <taxon>ecological metagenomes</taxon>
    </lineage>
</organism>
<sequence>AQRITEHMRPLLVTAVEIALQRDDQELGPILPGLALGSALHETQYSRLFRS</sequence>
<dbReference type="EMBL" id="LAZR01036205">
    <property type="protein sequence ID" value="KKL25463.1"/>
    <property type="molecule type" value="Genomic_DNA"/>
</dbReference>
<evidence type="ECO:0000313" key="1">
    <source>
        <dbReference type="EMBL" id="KKL25463.1"/>
    </source>
</evidence>
<evidence type="ECO:0008006" key="2">
    <source>
        <dbReference type="Google" id="ProtNLM"/>
    </source>
</evidence>
<proteinExistence type="predicted"/>
<gene>
    <name evidence="1" type="ORF">LCGC14_2405020</name>
</gene>
<comment type="caution">
    <text evidence="1">The sequence shown here is derived from an EMBL/GenBank/DDBJ whole genome shotgun (WGS) entry which is preliminary data.</text>
</comment>
<dbReference type="AlphaFoldDB" id="A0A0F9ENL6"/>